<evidence type="ECO:0000256" key="3">
    <source>
        <dbReference type="ARBA" id="ARBA00022490"/>
    </source>
</evidence>
<comment type="catalytic activity">
    <reaction evidence="6">
        <text>5-diphospho-1D-myo-inositol 1,2,3,4,6-pentakisphosphate + H2O = 1D-myo-inositol hexakisphosphate + phosphate + H(+)</text>
        <dbReference type="Rhea" id="RHEA:22384"/>
        <dbReference type="ChEBI" id="CHEBI:15377"/>
        <dbReference type="ChEBI" id="CHEBI:15378"/>
        <dbReference type="ChEBI" id="CHEBI:43474"/>
        <dbReference type="ChEBI" id="CHEBI:58130"/>
        <dbReference type="ChEBI" id="CHEBI:58628"/>
        <dbReference type="EC" id="3.6.1.52"/>
    </reaction>
    <physiologicalReaction direction="left-to-right" evidence="6">
        <dbReference type="Rhea" id="RHEA:22385"/>
    </physiologicalReaction>
</comment>
<dbReference type="FunFam" id="3.90.190.10:FF:000035">
    <property type="entry name" value="Tyrosine phosphatase, putative"/>
    <property type="match status" value="1"/>
</dbReference>
<dbReference type="PROSITE" id="PS50054">
    <property type="entry name" value="TYR_PHOSPHATASE_DUAL"/>
    <property type="match status" value="1"/>
</dbReference>
<evidence type="ECO:0000259" key="9">
    <source>
        <dbReference type="PROSITE" id="PS50054"/>
    </source>
</evidence>
<comment type="catalytic activity">
    <reaction evidence="7">
        <text>1,5-bis(diphospho)-1D-myo-inositol 2,3,4,6-tetrakisphosphate + H2O = 1-diphospho-1D-myo-inositol 2,3,4,5,6-pentakisphosphate + phosphate + 2 H(+)</text>
        <dbReference type="Rhea" id="RHEA:79699"/>
        <dbReference type="ChEBI" id="CHEBI:15377"/>
        <dbReference type="ChEBI" id="CHEBI:15378"/>
        <dbReference type="ChEBI" id="CHEBI:43474"/>
        <dbReference type="ChEBI" id="CHEBI:74946"/>
        <dbReference type="ChEBI" id="CHEBI:77983"/>
        <dbReference type="EC" id="3.6.1.52"/>
    </reaction>
    <physiologicalReaction direction="left-to-right" evidence="7">
        <dbReference type="Rhea" id="RHEA:79700"/>
    </physiologicalReaction>
</comment>
<evidence type="ECO:0000256" key="4">
    <source>
        <dbReference type="ARBA" id="ARBA00022801"/>
    </source>
</evidence>
<name>F0X6R3_GROCL</name>
<dbReference type="OrthoDB" id="6375174at2759"/>
<dbReference type="Gene3D" id="3.90.190.10">
    <property type="entry name" value="Protein tyrosine phosphatase superfamily"/>
    <property type="match status" value="1"/>
</dbReference>
<dbReference type="InterPro" id="IPR029021">
    <property type="entry name" value="Prot-tyrosine_phosphatase-like"/>
</dbReference>
<feature type="transmembrane region" description="Helical" evidence="8">
    <location>
        <begin position="314"/>
        <end position="332"/>
    </location>
</feature>
<dbReference type="InterPro" id="IPR004861">
    <property type="entry name" value="Siw14-like"/>
</dbReference>
<evidence type="ECO:0000256" key="1">
    <source>
        <dbReference type="ARBA" id="ARBA00004496"/>
    </source>
</evidence>
<dbReference type="PANTHER" id="PTHR31126">
    <property type="entry name" value="TYROSINE-PROTEIN PHOSPHATASE"/>
    <property type="match status" value="1"/>
</dbReference>
<dbReference type="EMBL" id="GL629729">
    <property type="protein sequence ID" value="EFX06447.1"/>
    <property type="molecule type" value="Genomic_DNA"/>
</dbReference>
<dbReference type="InterPro" id="IPR020422">
    <property type="entry name" value="TYR_PHOSPHATASE_DUAL_dom"/>
</dbReference>
<dbReference type="InterPro" id="IPR016130">
    <property type="entry name" value="Tyr_Pase_AS"/>
</dbReference>
<dbReference type="GO" id="GO:0005737">
    <property type="term" value="C:cytoplasm"/>
    <property type="evidence" value="ECO:0007669"/>
    <property type="project" value="UniProtKB-SubCell"/>
</dbReference>
<evidence type="ECO:0000256" key="5">
    <source>
        <dbReference type="ARBA" id="ARBA00044949"/>
    </source>
</evidence>
<proteinExistence type="inferred from homology"/>
<dbReference type="AlphaFoldDB" id="F0X6R3"/>
<dbReference type="EC" id="3.6.1.52" evidence="2"/>
<reference evidence="10 11" key="1">
    <citation type="journal article" date="2011" name="Proc. Natl. Acad. Sci. U.S.A.">
        <title>Genome and transcriptome analyses of the mountain pine beetle-fungal symbiont Grosmannia clavigera, a lodgepole pine pathogen.</title>
        <authorList>
            <person name="DiGuistini S."/>
            <person name="Wang Y."/>
            <person name="Liao N.Y."/>
            <person name="Taylor G."/>
            <person name="Tanguay P."/>
            <person name="Feau N."/>
            <person name="Henrissat B."/>
            <person name="Chan S.K."/>
            <person name="Hesse-Orce U."/>
            <person name="Alamouti S.M."/>
            <person name="Tsui C.K.M."/>
            <person name="Docking R.T."/>
            <person name="Levasseur A."/>
            <person name="Haridas S."/>
            <person name="Robertson G."/>
            <person name="Birol I."/>
            <person name="Holt R.A."/>
            <person name="Marra M.A."/>
            <person name="Hamelin R.C."/>
            <person name="Hirst M."/>
            <person name="Jones S.J.M."/>
            <person name="Bohlmann J."/>
            <person name="Breuil C."/>
        </authorList>
    </citation>
    <scope>NUCLEOTIDE SEQUENCE [LARGE SCALE GENOMIC DNA]</scope>
    <source>
        <strain evidence="11">kw1407 / UAMH 11150</strain>
    </source>
</reference>
<evidence type="ECO:0000256" key="2">
    <source>
        <dbReference type="ARBA" id="ARBA00012527"/>
    </source>
</evidence>
<keyword evidence="8" id="KW-0472">Membrane</keyword>
<organism evidence="11">
    <name type="scientific">Grosmannia clavigera (strain kw1407 / UAMH 11150)</name>
    <name type="common">Blue stain fungus</name>
    <name type="synonym">Graphiocladiella clavigera</name>
    <dbReference type="NCBI Taxonomy" id="655863"/>
    <lineage>
        <taxon>Eukaryota</taxon>
        <taxon>Fungi</taxon>
        <taxon>Dikarya</taxon>
        <taxon>Ascomycota</taxon>
        <taxon>Pezizomycotina</taxon>
        <taxon>Sordariomycetes</taxon>
        <taxon>Sordariomycetidae</taxon>
        <taxon>Ophiostomatales</taxon>
        <taxon>Ophiostomataceae</taxon>
        <taxon>Leptographium</taxon>
    </lineage>
</organism>
<dbReference type="RefSeq" id="XP_014175929.1">
    <property type="nucleotide sequence ID" value="XM_014320454.1"/>
</dbReference>
<dbReference type="InParanoid" id="F0X6R3"/>
<dbReference type="eggNOG" id="KOG1572">
    <property type="taxonomic scope" value="Eukaryota"/>
</dbReference>
<sequence length="343" mass="37691">MVTKRNTRSFVAEELTADERDIQLCQTQSAALRKGSTPNLLESFPEKDVSNSIIHGTSNGTCTSSSSPALDDLPIAVNLPTMERTTSLSSSKSSSGASYSSSAYSSASSNASEAFLSAADSGLLAEEITSPHQSANIAVGAPLNFGQVVSGLYRSSYPQPENYAYLKSLGLKTIVTLVDKNFTEGYQKFMSANNIQHHVFGMKGTKKEEIPLSTMEAILRLVLNRQNYPLLIHCNHGKHRTGCVVAVVRKICGWNNERIVHEYRTYAGIKERDCDVKYMRAFELSHIASLVADETLHVDEGPAQSAAVGFRVPHFLRAAFVSMTVLFIWMISGSKMQQHHRRH</sequence>
<evidence type="ECO:0000313" key="10">
    <source>
        <dbReference type="EMBL" id="EFX06447.1"/>
    </source>
</evidence>
<keyword evidence="11" id="KW-1185">Reference proteome</keyword>
<dbReference type="GO" id="GO:0052840">
    <property type="term" value="F:inositol diphosphate tetrakisphosphate diphosphatase activity"/>
    <property type="evidence" value="ECO:0007669"/>
    <property type="project" value="TreeGrafter"/>
</dbReference>
<accession>F0X6R3</accession>
<comment type="subcellular location">
    <subcellularLocation>
        <location evidence="1">Cytoplasm</location>
    </subcellularLocation>
</comment>
<dbReference type="PROSITE" id="PS00383">
    <property type="entry name" value="TYR_PHOSPHATASE_1"/>
    <property type="match status" value="1"/>
</dbReference>
<dbReference type="Pfam" id="PF03162">
    <property type="entry name" value="Y_phosphatase2"/>
    <property type="match status" value="1"/>
</dbReference>
<dbReference type="STRING" id="655863.F0X6R3"/>
<dbReference type="GeneID" id="25980237"/>
<evidence type="ECO:0000256" key="8">
    <source>
        <dbReference type="SAM" id="Phobius"/>
    </source>
</evidence>
<evidence type="ECO:0000313" key="11">
    <source>
        <dbReference type="Proteomes" id="UP000007796"/>
    </source>
</evidence>
<keyword evidence="8" id="KW-0812">Transmembrane</keyword>
<evidence type="ECO:0000256" key="7">
    <source>
        <dbReference type="ARBA" id="ARBA00047927"/>
    </source>
</evidence>
<dbReference type="PANTHER" id="PTHR31126:SF48">
    <property type="entry name" value="INOSITOL PHOSPHATASE SIW14"/>
    <property type="match status" value="1"/>
</dbReference>
<keyword evidence="3" id="KW-0963">Cytoplasm</keyword>
<comment type="similarity">
    <text evidence="5">Belongs to the protein-tyrosine phosphatase family. Atypical dual-specificity phosphatase Siw14-like subfamily.</text>
</comment>
<dbReference type="SUPFAM" id="SSF52799">
    <property type="entry name" value="(Phosphotyrosine protein) phosphatases II"/>
    <property type="match status" value="1"/>
</dbReference>
<evidence type="ECO:0000256" key="6">
    <source>
        <dbReference type="ARBA" id="ARBA00047342"/>
    </source>
</evidence>
<dbReference type="Proteomes" id="UP000007796">
    <property type="component" value="Unassembled WGS sequence"/>
</dbReference>
<feature type="domain" description="Tyrosine-protein phosphatase" evidence="9">
    <location>
        <begin position="144"/>
        <end position="288"/>
    </location>
</feature>
<gene>
    <name evidence="10" type="ORF">CMQ_6768</name>
</gene>
<protein>
    <recommendedName>
        <fullName evidence="2">diphosphoinositol-polyphosphate diphosphatase</fullName>
        <ecNumber evidence="2">3.6.1.52</ecNumber>
    </recommendedName>
</protein>
<dbReference type="GO" id="GO:0016791">
    <property type="term" value="F:phosphatase activity"/>
    <property type="evidence" value="ECO:0007669"/>
    <property type="project" value="TreeGrafter"/>
</dbReference>
<keyword evidence="4" id="KW-0378">Hydrolase</keyword>
<dbReference type="HOGENOM" id="CLU_047845_0_3_1"/>
<keyword evidence="8" id="KW-1133">Transmembrane helix</keyword>